<accession>A0A5D3DAY6</accession>
<evidence type="ECO:0000313" key="2">
    <source>
        <dbReference type="EMBL" id="TYK20767.1"/>
    </source>
</evidence>
<reference evidence="3 4" key="1">
    <citation type="submission" date="2019-08" db="EMBL/GenBank/DDBJ databases">
        <title>Draft genome sequences of two oriental melons (Cucumis melo L. var makuwa).</title>
        <authorList>
            <person name="Kwon S.-Y."/>
        </authorList>
    </citation>
    <scope>NUCLEOTIDE SEQUENCE [LARGE SCALE GENOMIC DNA]</scope>
    <source>
        <strain evidence="4">cv. Chang Bougi</strain>
        <strain evidence="3">cv. SW 3</strain>
        <tissue evidence="2">Leaf</tissue>
    </source>
</reference>
<comment type="caution">
    <text evidence="2">The sequence shown here is derived from an EMBL/GenBank/DDBJ whole genome shotgun (WGS) entry which is preliminary data.</text>
</comment>
<organism evidence="2 4">
    <name type="scientific">Cucumis melo var. makuwa</name>
    <name type="common">Oriental melon</name>
    <dbReference type="NCBI Taxonomy" id="1194695"/>
    <lineage>
        <taxon>Eukaryota</taxon>
        <taxon>Viridiplantae</taxon>
        <taxon>Streptophyta</taxon>
        <taxon>Embryophyta</taxon>
        <taxon>Tracheophyta</taxon>
        <taxon>Spermatophyta</taxon>
        <taxon>Magnoliopsida</taxon>
        <taxon>eudicotyledons</taxon>
        <taxon>Gunneridae</taxon>
        <taxon>Pentapetalae</taxon>
        <taxon>rosids</taxon>
        <taxon>fabids</taxon>
        <taxon>Cucurbitales</taxon>
        <taxon>Cucurbitaceae</taxon>
        <taxon>Benincaseae</taxon>
        <taxon>Cucumis</taxon>
    </lineage>
</organism>
<proteinExistence type="predicted"/>
<evidence type="ECO:0008006" key="5">
    <source>
        <dbReference type="Google" id="ProtNLM"/>
    </source>
</evidence>
<dbReference type="EMBL" id="SSTD01006123">
    <property type="protein sequence ID" value="TYK20767.1"/>
    <property type="molecule type" value="Genomic_DNA"/>
</dbReference>
<name>A0A5D3DAY6_CUCMM</name>
<sequence>MSDCRWSPPCKDRLKLNVDVACRPNRDGVGLGAVVRDDGVKLVVAHPVFTPGRLEAESDATGMVQMLKSLTFGLSPYGLKCSICWAPQSVFPIWLALVVGKDRAPLVTTSSFFNSSTLDHICHMTYNLIK</sequence>
<protein>
    <recommendedName>
        <fullName evidence="5">RNase H type-1 domain-containing protein</fullName>
    </recommendedName>
</protein>
<evidence type="ECO:0000313" key="3">
    <source>
        <dbReference type="Proteomes" id="UP000321393"/>
    </source>
</evidence>
<dbReference type="OrthoDB" id="1906820at2759"/>
<gene>
    <name evidence="2" type="ORF">E5676_scaffold291G00270</name>
    <name evidence="1" type="ORF">E6C27_scaffold171G00270</name>
</gene>
<dbReference type="Proteomes" id="UP000321393">
    <property type="component" value="Unassembled WGS sequence"/>
</dbReference>
<dbReference type="Proteomes" id="UP000321947">
    <property type="component" value="Unassembled WGS sequence"/>
</dbReference>
<evidence type="ECO:0000313" key="4">
    <source>
        <dbReference type="Proteomes" id="UP000321947"/>
    </source>
</evidence>
<dbReference type="EMBL" id="SSTE01012362">
    <property type="protein sequence ID" value="KAA0048814.1"/>
    <property type="molecule type" value="Genomic_DNA"/>
</dbReference>
<evidence type="ECO:0000313" key="1">
    <source>
        <dbReference type="EMBL" id="KAA0048814.1"/>
    </source>
</evidence>
<dbReference type="AlphaFoldDB" id="A0A5D3DAY6"/>